<evidence type="ECO:0000256" key="1">
    <source>
        <dbReference type="ARBA" id="ARBA00005054"/>
    </source>
</evidence>
<evidence type="ECO:0000256" key="4">
    <source>
        <dbReference type="ARBA" id="ARBA00022755"/>
    </source>
</evidence>
<organism evidence="6 7">
    <name type="scientific">Deferribacter desulfuricans (strain DSM 14783 / JCM 11476 / NBRC 101012 / SSM1)</name>
    <dbReference type="NCBI Taxonomy" id="639282"/>
    <lineage>
        <taxon>Bacteria</taxon>
        <taxon>Pseudomonadati</taxon>
        <taxon>Deferribacterota</taxon>
        <taxon>Deferribacteres</taxon>
        <taxon>Deferribacterales</taxon>
        <taxon>Deferribacteraceae</taxon>
        <taxon>Deferribacter</taxon>
    </lineage>
</organism>
<sequence length="221" mass="26422">MKKVAIFAKKRIGLIDIINHIKLYTKEIDLFIGDINNPFPEEAKRKIYDLVISYSSPWIIQKKVLTNTRDYNINFHPGPPEYPGIGCYNFALYNNEKLYGVTAHIMEEKVDSGRIIKVKRFPIFEEDDVESLINRTYIFMLELAKEVIDDYFDDYSLNFTDENWKRKPYTRKDFEFLRKIDISMDKGEIIRRLKATTYKDYPSIYIEHHGFIFEYKNKAKR</sequence>
<comment type="pathway">
    <text evidence="1">Purine metabolism; IMP biosynthesis via de novo pathway; N(2)-formyl-N(1)-(5-phospho-D-ribosyl)glycinamide from N(1)-(5-phospho-D-ribosyl)glycinamide (10-formyl THF route): step 1/1.</text>
</comment>
<proteinExistence type="predicted"/>
<dbReference type="InterPro" id="IPR036477">
    <property type="entry name" value="Formyl_transf_N_sf"/>
</dbReference>
<evidence type="ECO:0000256" key="2">
    <source>
        <dbReference type="ARBA" id="ARBA00012254"/>
    </source>
</evidence>
<keyword evidence="7" id="KW-1185">Reference proteome</keyword>
<keyword evidence="4" id="KW-0658">Purine biosynthesis</keyword>
<dbReference type="GO" id="GO:0006189">
    <property type="term" value="P:'de novo' IMP biosynthetic process"/>
    <property type="evidence" value="ECO:0007669"/>
    <property type="project" value="TreeGrafter"/>
</dbReference>
<dbReference type="STRING" id="639282.DEFDS_0369"/>
<evidence type="ECO:0000313" key="6">
    <source>
        <dbReference type="EMBL" id="BAI79863.1"/>
    </source>
</evidence>
<dbReference type="PANTHER" id="PTHR43369">
    <property type="entry name" value="PHOSPHORIBOSYLGLYCINAMIDE FORMYLTRANSFERASE"/>
    <property type="match status" value="1"/>
</dbReference>
<accession>D3PB90</accession>
<dbReference type="eggNOG" id="COG0223">
    <property type="taxonomic scope" value="Bacteria"/>
</dbReference>
<dbReference type="Gene3D" id="3.40.50.12230">
    <property type="match status" value="1"/>
</dbReference>
<dbReference type="OrthoDB" id="9788208at2"/>
<dbReference type="SUPFAM" id="SSF53328">
    <property type="entry name" value="Formyltransferase"/>
    <property type="match status" value="1"/>
</dbReference>
<dbReference type="HOGENOM" id="CLU_094595_0_0_0"/>
<dbReference type="GO" id="GO:0004644">
    <property type="term" value="F:phosphoribosylglycinamide formyltransferase activity"/>
    <property type="evidence" value="ECO:0007669"/>
    <property type="project" value="UniProtKB-EC"/>
</dbReference>
<dbReference type="InterPro" id="IPR002376">
    <property type="entry name" value="Formyl_transf_N"/>
</dbReference>
<evidence type="ECO:0000259" key="5">
    <source>
        <dbReference type="Pfam" id="PF00551"/>
    </source>
</evidence>
<dbReference type="GO" id="GO:0005737">
    <property type="term" value="C:cytoplasm"/>
    <property type="evidence" value="ECO:0007669"/>
    <property type="project" value="TreeGrafter"/>
</dbReference>
<reference evidence="6 7" key="1">
    <citation type="journal article" date="2010" name="DNA Res.">
        <title>Bacterial lifestyle in a deep-sea hydrothermal vent chimney revealed by the genome sequence of the thermophilic bacterium Deferribacter desulfuricans SSM1.</title>
        <authorList>
            <person name="Takaki Y."/>
            <person name="Shimamura S."/>
            <person name="Nakagawa S."/>
            <person name="Fukuhara Y."/>
            <person name="Horikawa H."/>
            <person name="Ankai A."/>
            <person name="Harada T."/>
            <person name="Hosoyama A."/>
            <person name="Oguchi A."/>
            <person name="Fukui S."/>
            <person name="Fujita N."/>
            <person name="Takami H."/>
            <person name="Takai K."/>
        </authorList>
    </citation>
    <scope>NUCLEOTIDE SEQUENCE [LARGE SCALE GENOMIC DNA]</scope>
    <source>
        <strain evidence="7">DSM 14783 / JCM 11476 / NBRC 101012 / SSM1</strain>
    </source>
</reference>
<evidence type="ECO:0000313" key="7">
    <source>
        <dbReference type="Proteomes" id="UP000001520"/>
    </source>
</evidence>
<dbReference type="Pfam" id="PF00551">
    <property type="entry name" value="Formyl_trans_N"/>
    <property type="match status" value="1"/>
</dbReference>
<dbReference type="AlphaFoldDB" id="D3PB90"/>
<name>D3PB90_DEFDS</name>
<dbReference type="Proteomes" id="UP000001520">
    <property type="component" value="Chromosome"/>
</dbReference>
<dbReference type="EC" id="2.1.2.2" evidence="2"/>
<dbReference type="PANTHER" id="PTHR43369:SF2">
    <property type="entry name" value="PHOSPHORIBOSYLGLYCINAMIDE FORMYLTRANSFERASE"/>
    <property type="match status" value="1"/>
</dbReference>
<feature type="domain" description="Formyl transferase N-terminal" evidence="5">
    <location>
        <begin position="50"/>
        <end position="136"/>
    </location>
</feature>
<evidence type="ECO:0000256" key="3">
    <source>
        <dbReference type="ARBA" id="ARBA00022679"/>
    </source>
</evidence>
<gene>
    <name evidence="6" type="ordered locus">DEFDS_0369</name>
</gene>
<keyword evidence="3" id="KW-0808">Transferase</keyword>
<dbReference type="KEGG" id="ddf:DEFDS_0369"/>
<dbReference type="RefSeq" id="WP_013007111.1">
    <property type="nucleotide sequence ID" value="NC_013939.1"/>
</dbReference>
<dbReference type="EMBL" id="AP011529">
    <property type="protein sequence ID" value="BAI79863.1"/>
    <property type="molecule type" value="Genomic_DNA"/>
</dbReference>
<protein>
    <recommendedName>
        <fullName evidence="2">phosphoribosylglycinamide formyltransferase 1</fullName>
        <ecNumber evidence="2">2.1.2.2</ecNumber>
    </recommendedName>
</protein>